<sequence>MQSDLIKKRIIGNLIGEVVELDASSLEIVGHSLIELLEENRLIHHGINKEYRPVGYTIDTFSQDFMIAGEYSAEKEYFHGKVSKASAGQDTEGAIPEAPVTTYAKIENDIQHVLDHSAGKLPQKIYLICSQEEPESFRAKFNSTAIAQEHRERLNILDARELARLIFEFSTQNQTAAAFYTSFFPGFSQDLDNYAYYGRAPASCENHVSDAAMVVAIRDHFGQGNRVCLLTGISGSGKTQATIDYLHQEGTRYENYLWISGGDWKPDSSLSSVQRVRGGVAVNVAGIFNNYKTLLVIDSLERELVENSLDDLSKGFERGGHVIVTSQLNPASKSVLHMPTVSTEVAAAILGEDSNKLSVIAAKFIEACRFSPLILATVRKLVEAENVPREEVYEEILAEPQVISDSNGAAIMGNILQRLDSRYLIGLQKIANSGSFSNDSKFLGHFLGHAVKSHLQRLSILKPAVAPGLLSVHDLICQAVRDKLDAESIASAVSQYVEKHSGEMIPSVIRQIHLCASQLTESYKRRQIQQPDWLTYALLQLDSGRTLVQDQELHRRSIHSGAPLQELLCVIDAQEAFAYSLDHDERLKYFSVLAEEYGKAQQGDPTSEVNLELLHHTGKALRRCGRFDEALSCFQKLLEIRPEWHATYLQIAHMGTHNGADESIKMAGAHAMQTLVDRVITAPWDVPLRVSLASVARLRSYRKVANEAVSNIEQVQALADVIALSALEGLDQFYEAYLSFTSIFAYQHPEICVALAEGFPEILSMPPELVDKGQWVSACESLGNTAVAAGNAGKTDLRDRITAAGVAFATALGSKSGVRSYDARAIAKMFLFAGMSAEALDTILKIPLEVLNRDHWLLYRKAEAELGVGKLEDGLNSAERALVLARDDRKGLERIASYHDLLSKCHEALGATEAAIAQTEAALEACQAGKYKNALAGRLEELKRR</sequence>
<organism evidence="4 5">
    <name type="scientific">Chimaeribacter coloradensis</name>
    <dbReference type="NCBI Taxonomy" id="2060068"/>
    <lineage>
        <taxon>Bacteria</taxon>
        <taxon>Pseudomonadati</taxon>
        <taxon>Pseudomonadota</taxon>
        <taxon>Gammaproteobacteria</taxon>
        <taxon>Enterobacterales</taxon>
        <taxon>Yersiniaceae</taxon>
        <taxon>Chimaeribacter</taxon>
    </lineage>
</organism>
<dbReference type="EMBL" id="PJZH01000010">
    <property type="protein sequence ID" value="PLR34781.1"/>
    <property type="molecule type" value="Genomic_DNA"/>
</dbReference>
<dbReference type="Pfam" id="PF07719">
    <property type="entry name" value="TPR_2"/>
    <property type="match status" value="1"/>
</dbReference>
<dbReference type="InterPro" id="IPR013105">
    <property type="entry name" value="TPR_2"/>
</dbReference>
<evidence type="ECO:0000256" key="2">
    <source>
        <dbReference type="ARBA" id="ARBA00022803"/>
    </source>
</evidence>
<dbReference type="RefSeq" id="WP_101824536.1">
    <property type="nucleotide sequence ID" value="NZ_PJZH01000010.1"/>
</dbReference>
<name>A0A2N5E2H5_9GAMM</name>
<dbReference type="SMART" id="SM00028">
    <property type="entry name" value="TPR"/>
    <property type="match status" value="2"/>
</dbReference>
<reference evidence="4 5" key="1">
    <citation type="submission" date="2017-12" db="EMBL/GenBank/DDBJ databases">
        <title>Characterization of six clinical isolates of Enterochimera gen. nov., a novel genus of the Yersiniaciae family and the three species Enterochimera arupensis sp. nov., Enterochimera coloradensis sp. nov, and Enterochimera californica sp. nov.</title>
        <authorList>
            <person name="Rossi A."/>
            <person name="Fisher M."/>
        </authorList>
    </citation>
    <scope>NUCLEOTIDE SEQUENCE [LARGE SCALE GENOMIC DNA]</scope>
    <source>
        <strain evidence="5">2016-Iso4</strain>
    </source>
</reference>
<dbReference type="Proteomes" id="UP000234503">
    <property type="component" value="Unassembled WGS sequence"/>
</dbReference>
<dbReference type="AlphaFoldDB" id="A0A2N5E2H5"/>
<dbReference type="SUPFAM" id="SSF52540">
    <property type="entry name" value="P-loop containing nucleoside triphosphate hydrolases"/>
    <property type="match status" value="1"/>
</dbReference>
<feature type="repeat" description="TPR" evidence="3">
    <location>
        <begin position="611"/>
        <end position="644"/>
    </location>
</feature>
<dbReference type="OrthoDB" id="6835247at2"/>
<accession>A0A2N5E2H5</accession>
<protein>
    <submittedName>
        <fullName evidence="4">Uncharacterized protein</fullName>
    </submittedName>
</protein>
<evidence type="ECO:0000256" key="1">
    <source>
        <dbReference type="ARBA" id="ARBA00022737"/>
    </source>
</evidence>
<dbReference type="InterPro" id="IPR011990">
    <property type="entry name" value="TPR-like_helical_dom_sf"/>
</dbReference>
<comment type="caution">
    <text evidence="4">The sequence shown here is derived from an EMBL/GenBank/DDBJ whole genome shotgun (WGS) entry which is preliminary data.</text>
</comment>
<gene>
    <name evidence="4" type="ORF">CYR32_11495</name>
</gene>
<keyword evidence="5" id="KW-1185">Reference proteome</keyword>
<evidence type="ECO:0000313" key="5">
    <source>
        <dbReference type="Proteomes" id="UP000234503"/>
    </source>
</evidence>
<proteinExistence type="predicted"/>
<evidence type="ECO:0000256" key="3">
    <source>
        <dbReference type="PROSITE-ProRule" id="PRU00339"/>
    </source>
</evidence>
<keyword evidence="1" id="KW-0677">Repeat</keyword>
<dbReference type="InterPro" id="IPR027417">
    <property type="entry name" value="P-loop_NTPase"/>
</dbReference>
<dbReference type="Gene3D" id="1.25.40.10">
    <property type="entry name" value="Tetratricopeptide repeat domain"/>
    <property type="match status" value="1"/>
</dbReference>
<dbReference type="PROSITE" id="PS50005">
    <property type="entry name" value="TPR"/>
    <property type="match status" value="1"/>
</dbReference>
<dbReference type="Gene3D" id="3.40.50.300">
    <property type="entry name" value="P-loop containing nucleotide triphosphate hydrolases"/>
    <property type="match status" value="1"/>
</dbReference>
<dbReference type="InterPro" id="IPR019734">
    <property type="entry name" value="TPR_rpt"/>
</dbReference>
<keyword evidence="2 3" id="KW-0802">TPR repeat</keyword>
<dbReference type="SUPFAM" id="SSF48452">
    <property type="entry name" value="TPR-like"/>
    <property type="match status" value="1"/>
</dbReference>
<evidence type="ECO:0000313" key="4">
    <source>
        <dbReference type="EMBL" id="PLR34781.1"/>
    </source>
</evidence>